<sequence>MTKIAVLLTQGFADWEYALIGGTGGPFYGLDVQYFSPDSGELDSQGGLRVLVSQGLAEMVEWHPKVVVVVGGTLWETEEAPDISGVLHTLHEAGTCIGGICGGTLALARAGLLDKVRHTSNDKEFLKKNAAHYDGEAHYLASASAIGADRIITAPGTAPASFTAAVFEAAGLPKEAVTQFKGMMAAEHG</sequence>
<keyword evidence="3" id="KW-1185">Reference proteome</keyword>
<evidence type="ECO:0000259" key="1">
    <source>
        <dbReference type="Pfam" id="PF01965"/>
    </source>
</evidence>
<dbReference type="SUPFAM" id="SSF52317">
    <property type="entry name" value="Class I glutamine amidotransferase-like"/>
    <property type="match status" value="1"/>
</dbReference>
<dbReference type="Proteomes" id="UP000228531">
    <property type="component" value="Unassembled WGS sequence"/>
</dbReference>
<dbReference type="EMBL" id="PGTY01000001">
    <property type="protein sequence ID" value="PJI92239.1"/>
    <property type="molecule type" value="Genomic_DNA"/>
</dbReference>
<dbReference type="Pfam" id="PF01965">
    <property type="entry name" value="DJ-1_PfpI"/>
    <property type="match status" value="1"/>
</dbReference>
<organism evidence="2 3">
    <name type="scientific">Yoonia maricola</name>
    <dbReference type="NCBI Taxonomy" id="420999"/>
    <lineage>
        <taxon>Bacteria</taxon>
        <taxon>Pseudomonadati</taxon>
        <taxon>Pseudomonadota</taxon>
        <taxon>Alphaproteobacteria</taxon>
        <taxon>Rhodobacterales</taxon>
        <taxon>Paracoccaceae</taxon>
        <taxon>Yoonia</taxon>
    </lineage>
</organism>
<dbReference type="PANTHER" id="PTHR43130">
    <property type="entry name" value="ARAC-FAMILY TRANSCRIPTIONAL REGULATOR"/>
    <property type="match status" value="1"/>
</dbReference>
<evidence type="ECO:0000313" key="3">
    <source>
        <dbReference type="Proteomes" id="UP000228531"/>
    </source>
</evidence>
<evidence type="ECO:0000313" key="2">
    <source>
        <dbReference type="EMBL" id="PJI92239.1"/>
    </source>
</evidence>
<reference evidence="2 3" key="1">
    <citation type="submission" date="2017-11" db="EMBL/GenBank/DDBJ databases">
        <title>Genomic Encyclopedia of Archaeal and Bacterial Type Strains, Phase II (KMG-II): From Individual Species to Whole Genera.</title>
        <authorList>
            <person name="Goeker M."/>
        </authorList>
    </citation>
    <scope>NUCLEOTIDE SEQUENCE [LARGE SCALE GENOMIC DNA]</scope>
    <source>
        <strain evidence="2 3">DSM 29128</strain>
    </source>
</reference>
<dbReference type="RefSeq" id="WP_100367078.1">
    <property type="nucleotide sequence ID" value="NZ_PGTY01000001.1"/>
</dbReference>
<dbReference type="InterPro" id="IPR052158">
    <property type="entry name" value="INH-QAR"/>
</dbReference>
<comment type="caution">
    <text evidence="2">The sequence shown here is derived from an EMBL/GenBank/DDBJ whole genome shotgun (WGS) entry which is preliminary data.</text>
</comment>
<dbReference type="AlphaFoldDB" id="A0A2M8WMU2"/>
<dbReference type="InterPro" id="IPR002818">
    <property type="entry name" value="DJ-1/PfpI"/>
</dbReference>
<proteinExistence type="predicted"/>
<dbReference type="Gene3D" id="3.40.50.880">
    <property type="match status" value="1"/>
</dbReference>
<dbReference type="InterPro" id="IPR029062">
    <property type="entry name" value="Class_I_gatase-like"/>
</dbReference>
<name>A0A2M8WMU2_9RHOB</name>
<dbReference type="OrthoDB" id="8030967at2"/>
<feature type="domain" description="DJ-1/PfpI" evidence="1">
    <location>
        <begin position="3"/>
        <end position="168"/>
    </location>
</feature>
<protein>
    <submittedName>
        <fullName evidence="2">DJ-1/PfpI family protein</fullName>
    </submittedName>
</protein>
<dbReference type="PANTHER" id="PTHR43130:SF3">
    <property type="entry name" value="HTH-TYPE TRANSCRIPTIONAL REGULATOR RV1931C"/>
    <property type="match status" value="1"/>
</dbReference>
<gene>
    <name evidence="2" type="ORF">BC777_1084</name>
</gene>
<accession>A0A2M8WMU2</accession>